<proteinExistence type="predicted"/>
<comment type="caution">
    <text evidence="2">The sequence shown here is derived from an EMBL/GenBank/DDBJ whole genome shotgun (WGS) entry which is preliminary data.</text>
</comment>
<name>A0A370GKG0_9COXI</name>
<dbReference type="PROSITE" id="PS50181">
    <property type="entry name" value="FBOX"/>
    <property type="match status" value="1"/>
</dbReference>
<sequence length="246" mass="28748">MIGRQLVEKIQPPQNRTFVFPFDIALEILKYLEIKDLLMLSLVSKETKELADNNRLWFGLYASAAHKGELKFNDSLNYKEQCRYRELREVGEKIEEIKESYRHSNQQRIALINFLILLKNEPSISAAALKGALFFALKFIQEEYRVACRRAGFAMMYNPPRHSELAKLVSKALNKISREKSDEDYLNAFSRFITETPDTFFEGQPWNKKELISVLKKTRFIESENMIPESDRHQDIYISLLGKGSR</sequence>
<dbReference type="Pfam" id="PF00646">
    <property type="entry name" value="F-box"/>
    <property type="match status" value="1"/>
</dbReference>
<accession>A0A370GKG0</accession>
<dbReference type="InterPro" id="IPR001810">
    <property type="entry name" value="F-box_dom"/>
</dbReference>
<dbReference type="EMBL" id="QQAX01000015">
    <property type="protein sequence ID" value="RDI42423.1"/>
    <property type="molecule type" value="Genomic_DNA"/>
</dbReference>
<protein>
    <submittedName>
        <fullName evidence="2">F-box associated protein</fullName>
    </submittedName>
</protein>
<dbReference type="SMART" id="SM00256">
    <property type="entry name" value="FBOX"/>
    <property type="match status" value="1"/>
</dbReference>
<keyword evidence="3" id="KW-1185">Reference proteome</keyword>
<dbReference type="Proteomes" id="UP000254720">
    <property type="component" value="Unassembled WGS sequence"/>
</dbReference>
<dbReference type="Gene3D" id="1.20.1280.50">
    <property type="match status" value="1"/>
</dbReference>
<dbReference type="AlphaFoldDB" id="A0A370GKG0"/>
<organism evidence="2 3">
    <name type="scientific">Aquicella lusitana</name>
    <dbReference type="NCBI Taxonomy" id="254246"/>
    <lineage>
        <taxon>Bacteria</taxon>
        <taxon>Pseudomonadati</taxon>
        <taxon>Pseudomonadota</taxon>
        <taxon>Gammaproteobacteria</taxon>
        <taxon>Legionellales</taxon>
        <taxon>Coxiellaceae</taxon>
        <taxon>Aquicella</taxon>
    </lineage>
</organism>
<dbReference type="SUPFAM" id="SSF81383">
    <property type="entry name" value="F-box domain"/>
    <property type="match status" value="1"/>
</dbReference>
<evidence type="ECO:0000313" key="3">
    <source>
        <dbReference type="Proteomes" id="UP000254720"/>
    </source>
</evidence>
<feature type="domain" description="F-box" evidence="1">
    <location>
        <begin position="14"/>
        <end position="60"/>
    </location>
</feature>
<gene>
    <name evidence="2" type="ORF">C8D86_11526</name>
</gene>
<dbReference type="RefSeq" id="WP_114834691.1">
    <property type="nucleotide sequence ID" value="NZ_LR699114.1"/>
</dbReference>
<dbReference type="InterPro" id="IPR036047">
    <property type="entry name" value="F-box-like_dom_sf"/>
</dbReference>
<evidence type="ECO:0000313" key="2">
    <source>
        <dbReference type="EMBL" id="RDI42423.1"/>
    </source>
</evidence>
<evidence type="ECO:0000259" key="1">
    <source>
        <dbReference type="PROSITE" id="PS50181"/>
    </source>
</evidence>
<reference evidence="2 3" key="1">
    <citation type="submission" date="2018-07" db="EMBL/GenBank/DDBJ databases">
        <title>Genomic Encyclopedia of Type Strains, Phase IV (KMG-IV): sequencing the most valuable type-strain genomes for metagenomic binning, comparative biology and taxonomic classification.</title>
        <authorList>
            <person name="Goeker M."/>
        </authorList>
    </citation>
    <scope>NUCLEOTIDE SEQUENCE [LARGE SCALE GENOMIC DNA]</scope>
    <source>
        <strain evidence="2 3">DSM 16500</strain>
    </source>
</reference>